<proteinExistence type="predicted"/>
<protein>
    <recommendedName>
        <fullName evidence="3">Plastid lipid-associated protein/fibrillin conserved domain-containing protein</fullName>
    </recommendedName>
</protein>
<accession>A0ABR2YSI8</accession>
<sequence length="278" mass="30036">MSGATTAFTAAHATNRQIVQHVALLHGSLKLMSKSKPCAFLNKQKRRSQHRAACHAALGTETRQLKQQLLQALESGEKTLRTGKLTPEVEALVEEIKAAAVEQPPQLEPALVNGTFSGLLNTTNYLAPDSTSTLGTLTFQQFAPKDLKVKVSGTEMLSGVESPEHYQTNTYFEVSEGEGAGLGGVQSAIGEYEVDADRAGRQVVYFNAIRIAPADRDPAALQRWLDLFKGGNASMGDDGVAVINFPQRAKGTRDFILLDEDMQVTVGNRGSVVIVQRK</sequence>
<dbReference type="EMBL" id="JALJOT010000006">
    <property type="protein sequence ID" value="KAK9909884.1"/>
    <property type="molecule type" value="Genomic_DNA"/>
</dbReference>
<dbReference type="Proteomes" id="UP001491310">
    <property type="component" value="Unassembled WGS sequence"/>
</dbReference>
<keyword evidence="2" id="KW-1185">Reference proteome</keyword>
<gene>
    <name evidence="1" type="ORF">WJX75_008940</name>
</gene>
<evidence type="ECO:0008006" key="3">
    <source>
        <dbReference type="Google" id="ProtNLM"/>
    </source>
</evidence>
<organism evidence="1 2">
    <name type="scientific">Coccomyxa subellipsoidea</name>
    <dbReference type="NCBI Taxonomy" id="248742"/>
    <lineage>
        <taxon>Eukaryota</taxon>
        <taxon>Viridiplantae</taxon>
        <taxon>Chlorophyta</taxon>
        <taxon>core chlorophytes</taxon>
        <taxon>Trebouxiophyceae</taxon>
        <taxon>Trebouxiophyceae incertae sedis</taxon>
        <taxon>Coccomyxaceae</taxon>
        <taxon>Coccomyxa</taxon>
    </lineage>
</organism>
<evidence type="ECO:0000313" key="2">
    <source>
        <dbReference type="Proteomes" id="UP001491310"/>
    </source>
</evidence>
<comment type="caution">
    <text evidence="1">The sequence shown here is derived from an EMBL/GenBank/DDBJ whole genome shotgun (WGS) entry which is preliminary data.</text>
</comment>
<evidence type="ECO:0000313" key="1">
    <source>
        <dbReference type="EMBL" id="KAK9909884.1"/>
    </source>
</evidence>
<reference evidence="1 2" key="1">
    <citation type="journal article" date="2024" name="Nat. Commun.">
        <title>Phylogenomics reveals the evolutionary origins of lichenization in chlorophyte algae.</title>
        <authorList>
            <person name="Puginier C."/>
            <person name="Libourel C."/>
            <person name="Otte J."/>
            <person name="Skaloud P."/>
            <person name="Haon M."/>
            <person name="Grisel S."/>
            <person name="Petersen M."/>
            <person name="Berrin J.G."/>
            <person name="Delaux P.M."/>
            <person name="Dal Grande F."/>
            <person name="Keller J."/>
        </authorList>
    </citation>
    <scope>NUCLEOTIDE SEQUENCE [LARGE SCALE GENOMIC DNA]</scope>
    <source>
        <strain evidence="1 2">SAG 216-7</strain>
    </source>
</reference>
<name>A0ABR2YSI8_9CHLO</name>